<gene>
    <name evidence="1" type="ORF">H3H32_03620</name>
</gene>
<evidence type="ECO:0000313" key="1">
    <source>
        <dbReference type="EMBL" id="QMW04057.1"/>
    </source>
</evidence>
<proteinExistence type="predicted"/>
<dbReference type="Proteomes" id="UP000515369">
    <property type="component" value="Chromosome"/>
</dbReference>
<organism evidence="1 2">
    <name type="scientific">Spirosoma foliorum</name>
    <dbReference type="NCBI Taxonomy" id="2710596"/>
    <lineage>
        <taxon>Bacteria</taxon>
        <taxon>Pseudomonadati</taxon>
        <taxon>Bacteroidota</taxon>
        <taxon>Cytophagia</taxon>
        <taxon>Cytophagales</taxon>
        <taxon>Cytophagaceae</taxon>
        <taxon>Spirosoma</taxon>
    </lineage>
</organism>
<keyword evidence="2" id="KW-1185">Reference proteome</keyword>
<dbReference type="AlphaFoldDB" id="A0A7G5GYW5"/>
<dbReference type="KEGG" id="sfol:H3H32_03620"/>
<sequence length="368" mass="41555">MQAALTLYIYTEITMEITTIFKTYIIILLSIGLFACQRNNEPNPELSPFTVTAKPILGVADLKPTQFVYDIQLTWTKAKATIGDSITYSVVYKDTLAKNLTDTTLIIPNVGNNSTVSGIVIAKSSQGLSASAQFSITVGTAPKFRIKSWSVESSTFRYYTLTKYHYDSLGRLDYFITADAKQCCTIYKATQRTVLKYNQIGQLISVEGLPNGDNTGFYENYLTTYEYDGSGNLTLAKNYSTQYQQPPQKLGSMIQYEYNNEKLPIKATYISSSSKEIDTYTYKNDNLIQIDRTDGLGNSYSSIFYQYDKNPNPFYGLIRFTEYTDFSVTFSKNTHAFQNIITDSNGLIVKKVSTGSNDRTETFEYESY</sequence>
<protein>
    <submittedName>
        <fullName evidence="1">Uncharacterized protein</fullName>
    </submittedName>
</protein>
<evidence type="ECO:0000313" key="2">
    <source>
        <dbReference type="Proteomes" id="UP000515369"/>
    </source>
</evidence>
<reference evidence="1 2" key="1">
    <citation type="submission" date="2020-07" db="EMBL/GenBank/DDBJ databases">
        <title>Spirosoma foliorum sp. nov., isolated from the leaves on the Nejang mountain Korea, Republic of.</title>
        <authorList>
            <person name="Ho H."/>
            <person name="Lee Y.-J."/>
            <person name="Nurcahyanto D.-A."/>
            <person name="Kim S.-G."/>
        </authorList>
    </citation>
    <scope>NUCLEOTIDE SEQUENCE [LARGE SCALE GENOMIC DNA]</scope>
    <source>
        <strain evidence="1 2">PL0136</strain>
    </source>
</reference>
<dbReference type="RefSeq" id="WP_182461313.1">
    <property type="nucleotide sequence ID" value="NZ_CP059732.1"/>
</dbReference>
<name>A0A7G5GYW5_9BACT</name>
<dbReference type="EMBL" id="CP059732">
    <property type="protein sequence ID" value="QMW04057.1"/>
    <property type="molecule type" value="Genomic_DNA"/>
</dbReference>
<accession>A0A7G5GYW5</accession>